<dbReference type="HOGENOM" id="CLU_048995_5_0_3"/>
<dbReference type="Proteomes" id="UP000010472">
    <property type="component" value="Chromosome"/>
</dbReference>
<accession>K9VXA8</accession>
<dbReference type="SMART" id="SM00260">
    <property type="entry name" value="CheW"/>
    <property type="match status" value="1"/>
</dbReference>
<evidence type="ECO:0000313" key="2">
    <source>
        <dbReference type="EMBL" id="AFZ12184.1"/>
    </source>
</evidence>
<dbReference type="InterPro" id="IPR036061">
    <property type="entry name" value="CheW-like_dom_sf"/>
</dbReference>
<sequence>MVSEFLSGNTTLLNQTANNTPTHQTSVGEQFLRFHLGGETTALLPVHQMTEVLNIPVNQIVPIPHLPGWVMGVYNWRGEILWIVDLGHLVGLTPLHQQEISHSTYTTIVIHSQQKHTSKKRLGGQITGSKMLGLVVEKVEDMEWCNPDSIESPPLSAVTPELVPFLRGYWMKSNDEMLVVLEGEAIIAGMPKPAV</sequence>
<name>K9VXA8_9CYAN</name>
<protein>
    <submittedName>
        <fullName evidence="2">CheW protein</fullName>
    </submittedName>
</protein>
<dbReference type="InterPro" id="IPR002545">
    <property type="entry name" value="CheW-lke_dom"/>
</dbReference>
<feature type="domain" description="CheW-like" evidence="1">
    <location>
        <begin position="28"/>
        <end position="192"/>
    </location>
</feature>
<dbReference type="InterPro" id="IPR039315">
    <property type="entry name" value="CheW"/>
</dbReference>
<gene>
    <name evidence="2" type="ORF">Cri9333_1284</name>
</gene>
<dbReference type="OrthoDB" id="425983at2"/>
<dbReference type="GO" id="GO:0005829">
    <property type="term" value="C:cytosol"/>
    <property type="evidence" value="ECO:0007669"/>
    <property type="project" value="TreeGrafter"/>
</dbReference>
<dbReference type="PANTHER" id="PTHR22617:SF23">
    <property type="entry name" value="CHEMOTAXIS PROTEIN CHEW"/>
    <property type="match status" value="1"/>
</dbReference>
<dbReference type="EMBL" id="CP003620">
    <property type="protein sequence ID" value="AFZ12184.1"/>
    <property type="molecule type" value="Genomic_DNA"/>
</dbReference>
<reference evidence="2 3" key="1">
    <citation type="submission" date="2012-06" db="EMBL/GenBank/DDBJ databases">
        <title>Finished chromosome of genome of Crinalium epipsammum PCC 9333.</title>
        <authorList>
            <consortium name="US DOE Joint Genome Institute"/>
            <person name="Gugger M."/>
            <person name="Coursin T."/>
            <person name="Rippka R."/>
            <person name="Tandeau De Marsac N."/>
            <person name="Huntemann M."/>
            <person name="Wei C.-L."/>
            <person name="Han J."/>
            <person name="Detter J.C."/>
            <person name="Han C."/>
            <person name="Tapia R."/>
            <person name="Davenport K."/>
            <person name="Daligault H."/>
            <person name="Erkkila T."/>
            <person name="Gu W."/>
            <person name="Munk A.C.C."/>
            <person name="Teshima H."/>
            <person name="Xu Y."/>
            <person name="Chain P."/>
            <person name="Chen A."/>
            <person name="Krypides N."/>
            <person name="Mavromatis K."/>
            <person name="Markowitz V."/>
            <person name="Szeto E."/>
            <person name="Ivanova N."/>
            <person name="Mikhailova N."/>
            <person name="Ovchinnikova G."/>
            <person name="Pagani I."/>
            <person name="Pati A."/>
            <person name="Goodwin L."/>
            <person name="Peters L."/>
            <person name="Pitluck S."/>
            <person name="Woyke T."/>
            <person name="Kerfeld C."/>
        </authorList>
    </citation>
    <scope>NUCLEOTIDE SEQUENCE [LARGE SCALE GENOMIC DNA]</scope>
    <source>
        <strain evidence="2 3">PCC 9333</strain>
    </source>
</reference>
<dbReference type="PROSITE" id="PS50851">
    <property type="entry name" value="CHEW"/>
    <property type="match status" value="1"/>
</dbReference>
<dbReference type="KEGG" id="cep:Cri9333_1284"/>
<organism evidence="2 3">
    <name type="scientific">Crinalium epipsammum PCC 9333</name>
    <dbReference type="NCBI Taxonomy" id="1173022"/>
    <lineage>
        <taxon>Bacteria</taxon>
        <taxon>Bacillati</taxon>
        <taxon>Cyanobacteriota</taxon>
        <taxon>Cyanophyceae</taxon>
        <taxon>Gomontiellales</taxon>
        <taxon>Gomontiellaceae</taxon>
        <taxon>Crinalium</taxon>
    </lineage>
</organism>
<evidence type="ECO:0000259" key="1">
    <source>
        <dbReference type="PROSITE" id="PS50851"/>
    </source>
</evidence>
<dbReference type="Pfam" id="PF01584">
    <property type="entry name" value="CheW"/>
    <property type="match status" value="1"/>
</dbReference>
<dbReference type="Gene3D" id="2.40.50.180">
    <property type="entry name" value="CheA-289, Domain 4"/>
    <property type="match status" value="1"/>
</dbReference>
<dbReference type="eggNOG" id="COG0835">
    <property type="taxonomic scope" value="Bacteria"/>
</dbReference>
<dbReference type="GO" id="GO:0007165">
    <property type="term" value="P:signal transduction"/>
    <property type="evidence" value="ECO:0007669"/>
    <property type="project" value="InterPro"/>
</dbReference>
<dbReference type="RefSeq" id="WP_015202306.1">
    <property type="nucleotide sequence ID" value="NC_019753.1"/>
</dbReference>
<dbReference type="GO" id="GO:0006935">
    <property type="term" value="P:chemotaxis"/>
    <property type="evidence" value="ECO:0007669"/>
    <property type="project" value="InterPro"/>
</dbReference>
<dbReference type="STRING" id="1173022.Cri9333_1284"/>
<proteinExistence type="predicted"/>
<dbReference type="SUPFAM" id="SSF50341">
    <property type="entry name" value="CheW-like"/>
    <property type="match status" value="1"/>
</dbReference>
<keyword evidence="3" id="KW-1185">Reference proteome</keyword>
<evidence type="ECO:0000313" key="3">
    <source>
        <dbReference type="Proteomes" id="UP000010472"/>
    </source>
</evidence>
<dbReference type="AlphaFoldDB" id="K9VXA8"/>
<dbReference type="PATRIC" id="fig|1173022.3.peg.1392"/>
<dbReference type="PANTHER" id="PTHR22617">
    <property type="entry name" value="CHEMOTAXIS SENSOR HISTIDINE KINASE-RELATED"/>
    <property type="match status" value="1"/>
</dbReference>